<dbReference type="Proteomes" id="UP000187455">
    <property type="component" value="Unassembled WGS sequence"/>
</dbReference>
<sequence length="110" mass="12989">MRRMWKTRRIFCVSGGLKHPGLRRNRHRKIEKSGWFRKFSAFCGKFPSKISQIFVFYYGGFDYRGSWFLIGILNPFSTMFGTHRLSISLINADLNIYKQPHTESPFFASI</sequence>
<dbReference type="AlphaFoldDB" id="A0A1R0GXX0"/>
<proteinExistence type="predicted"/>
<evidence type="ECO:0000313" key="1">
    <source>
        <dbReference type="EMBL" id="OLY81736.1"/>
    </source>
</evidence>
<comment type="caution">
    <text evidence="1">The sequence shown here is derived from an EMBL/GenBank/DDBJ whole genome shotgun (WGS) entry which is preliminary data.</text>
</comment>
<reference evidence="1 2" key="1">
    <citation type="journal article" date="2016" name="Mol. Biol. Evol.">
        <title>Genome-Wide Survey of Gut Fungi (Harpellales) Reveals the First Horizontally Transferred Ubiquitin Gene from a Mosquito Host.</title>
        <authorList>
            <person name="Wang Y."/>
            <person name="White M.M."/>
            <person name="Kvist S."/>
            <person name="Moncalvo J.M."/>
        </authorList>
    </citation>
    <scope>NUCLEOTIDE SEQUENCE [LARGE SCALE GENOMIC DNA]</scope>
    <source>
        <strain evidence="1 2">ALG-7-W6</strain>
    </source>
</reference>
<evidence type="ECO:0000313" key="2">
    <source>
        <dbReference type="Proteomes" id="UP000187455"/>
    </source>
</evidence>
<gene>
    <name evidence="1" type="ORF">AYI68_g4151</name>
</gene>
<organism evidence="1 2">
    <name type="scientific">Smittium mucronatum</name>
    <dbReference type="NCBI Taxonomy" id="133383"/>
    <lineage>
        <taxon>Eukaryota</taxon>
        <taxon>Fungi</taxon>
        <taxon>Fungi incertae sedis</taxon>
        <taxon>Zoopagomycota</taxon>
        <taxon>Kickxellomycotina</taxon>
        <taxon>Harpellomycetes</taxon>
        <taxon>Harpellales</taxon>
        <taxon>Legeriomycetaceae</taxon>
        <taxon>Smittium</taxon>
    </lineage>
</organism>
<accession>A0A1R0GXX0</accession>
<dbReference type="EMBL" id="LSSL01002213">
    <property type="protein sequence ID" value="OLY81736.1"/>
    <property type="molecule type" value="Genomic_DNA"/>
</dbReference>
<keyword evidence="2" id="KW-1185">Reference proteome</keyword>
<protein>
    <submittedName>
        <fullName evidence="1">Uncharacterized protein</fullName>
    </submittedName>
</protein>
<name>A0A1R0GXX0_9FUNG</name>